<reference evidence="1" key="1">
    <citation type="journal article" date="2015" name="Nature">
        <title>Complex archaea that bridge the gap between prokaryotes and eukaryotes.</title>
        <authorList>
            <person name="Spang A."/>
            <person name="Saw J.H."/>
            <person name="Jorgensen S.L."/>
            <person name="Zaremba-Niedzwiedzka K."/>
            <person name="Martijn J."/>
            <person name="Lind A.E."/>
            <person name="van Eijk R."/>
            <person name="Schleper C."/>
            <person name="Guy L."/>
            <person name="Ettema T.J."/>
        </authorList>
    </citation>
    <scope>NUCLEOTIDE SEQUENCE</scope>
</reference>
<evidence type="ECO:0008006" key="2">
    <source>
        <dbReference type="Google" id="ProtNLM"/>
    </source>
</evidence>
<proteinExistence type="predicted"/>
<dbReference type="EMBL" id="LAZR01008275">
    <property type="protein sequence ID" value="KKM79872.1"/>
    <property type="molecule type" value="Genomic_DNA"/>
</dbReference>
<dbReference type="InterPro" id="IPR011604">
    <property type="entry name" value="PDDEXK-like_dom_sf"/>
</dbReference>
<name>A0A0F9NEU5_9ZZZZ</name>
<gene>
    <name evidence="1" type="ORF">LCGC14_1345620</name>
</gene>
<dbReference type="Gene3D" id="3.90.320.10">
    <property type="match status" value="1"/>
</dbReference>
<organism evidence="1">
    <name type="scientific">marine sediment metagenome</name>
    <dbReference type="NCBI Taxonomy" id="412755"/>
    <lineage>
        <taxon>unclassified sequences</taxon>
        <taxon>metagenomes</taxon>
        <taxon>ecological metagenomes</taxon>
    </lineage>
</organism>
<comment type="caution">
    <text evidence="1">The sequence shown here is derived from an EMBL/GenBank/DDBJ whole genome shotgun (WGS) entry which is preliminary data.</text>
</comment>
<dbReference type="SUPFAM" id="SSF52980">
    <property type="entry name" value="Restriction endonuclease-like"/>
    <property type="match status" value="1"/>
</dbReference>
<dbReference type="AlphaFoldDB" id="A0A0F9NEU5"/>
<evidence type="ECO:0000313" key="1">
    <source>
        <dbReference type="EMBL" id="KKM79872.1"/>
    </source>
</evidence>
<protein>
    <recommendedName>
        <fullName evidence="2">YqaJ viral recombinase domain-containing protein</fullName>
    </recommendedName>
</protein>
<sequence>MKKFKVRCSAISSIMSKPRNKTDLLSKTTETYVKKWLMRQLTGKQQEIRTKQMVKGVLMEQDGLDLIAKKMGVALILKNEKQYQNDYFTGTPDAIVGDYVIDNKCSWNSDTFTLFDTVPDKGYVLQLNGYMELTGKKKAKLIYTLIDCPEHLIEREARYYCNDYGYEFTEEIYNQFTKNMTYPDVPEEYKYKSFDIERSDSDIQLIKERVIECREYIKTLSITFK</sequence>
<dbReference type="InterPro" id="IPR011335">
    <property type="entry name" value="Restrct_endonuc-II-like"/>
</dbReference>
<accession>A0A0F9NEU5</accession>